<protein>
    <submittedName>
        <fullName evidence="1">Tetratricopeptide repeat protein</fullName>
    </submittedName>
</protein>
<dbReference type="EMBL" id="CP048659">
    <property type="protein sequence ID" value="QOW45849.1"/>
    <property type="molecule type" value="Genomic_DNA"/>
</dbReference>
<name>A0A7S6VVW9_9GAMM</name>
<keyword evidence="2" id="KW-1185">Reference proteome</keyword>
<evidence type="ECO:0000313" key="2">
    <source>
        <dbReference type="Proteomes" id="UP000593966"/>
    </source>
</evidence>
<dbReference type="AlphaFoldDB" id="A0A7S6VVW9"/>
<dbReference type="RefSeq" id="WP_180046664.1">
    <property type="nucleotide sequence ID" value="NZ_CP048659.1"/>
</dbReference>
<accession>A0A7S6VVW9</accession>
<proteinExistence type="predicted"/>
<reference evidence="1 2" key="1">
    <citation type="submission" date="2020-02" db="EMBL/GenBank/DDBJ databases">
        <title>Tigecycline-resistant Acinetobacter species from pigs and migratory birds.</title>
        <authorList>
            <person name="Chen C."/>
            <person name="Sun J."/>
            <person name="Liao X.-P."/>
            <person name="Liu Y.-H."/>
        </authorList>
    </citation>
    <scope>NUCLEOTIDE SEQUENCE [LARGE SCALE GENOMIC DNA]</scope>
    <source>
        <strain evidence="1 2">YH12207_T</strain>
    </source>
</reference>
<sequence length="364" mass="42650">MAELRSGYLEDAYTHYLQAIEVSPAIVNTTIYDGLVEVCYLLGKTEEQQKIARLSLQHKAEEVKHIQGITLAQPRPQFKRNTPHRNIISFSLFGQQPRYCETAILNVEKAKQLYPAWTCRFYVDYSVPFHVILRLQYLGAEVIYVSDEQKKVSGLFWRFLVMEDPEVDFYLIRDADSLLSYREQAAVEAWIDSDRYFHIMRDGYTHTELIFAGMFAGCGHVFSNLLQQINDFMINGEYLNLRVVDQHFLRHCIWPTFRQSVVIHDSQGYTEGGLNFPQSKHTPPEELRPDFHVGQNHAAEDITIKIHYAPQQRIAWLLIDEQKREVCRYEQNVLSSAQMFSISLPYEYINRLKKGEWQILHYTI</sequence>
<gene>
    <name evidence="1" type="ORF">G0028_08055</name>
</gene>
<dbReference type="Proteomes" id="UP000593966">
    <property type="component" value="Chromosome"/>
</dbReference>
<evidence type="ECO:0000313" key="1">
    <source>
        <dbReference type="EMBL" id="QOW45849.1"/>
    </source>
</evidence>
<organism evidence="1 2">
    <name type="scientific">Acinetobacter piscicola</name>
    <dbReference type="NCBI Taxonomy" id="2006115"/>
    <lineage>
        <taxon>Bacteria</taxon>
        <taxon>Pseudomonadati</taxon>
        <taxon>Pseudomonadota</taxon>
        <taxon>Gammaproteobacteria</taxon>
        <taxon>Moraxellales</taxon>
        <taxon>Moraxellaceae</taxon>
        <taxon>Acinetobacter</taxon>
    </lineage>
</organism>